<organism evidence="2 3">
    <name type="scientific">Passalora fulva</name>
    <name type="common">Tomato leaf mold</name>
    <name type="synonym">Cladosporium fulvum</name>
    <dbReference type="NCBI Taxonomy" id="5499"/>
    <lineage>
        <taxon>Eukaryota</taxon>
        <taxon>Fungi</taxon>
        <taxon>Dikarya</taxon>
        <taxon>Ascomycota</taxon>
        <taxon>Pezizomycotina</taxon>
        <taxon>Dothideomycetes</taxon>
        <taxon>Dothideomycetidae</taxon>
        <taxon>Mycosphaerellales</taxon>
        <taxon>Mycosphaerellaceae</taxon>
        <taxon>Fulvia</taxon>
    </lineage>
</organism>
<gene>
    <name evidence="2" type="ORF">CLAFUR5_09696</name>
</gene>
<keyword evidence="3" id="KW-1185">Reference proteome</keyword>
<feature type="region of interest" description="Disordered" evidence="1">
    <location>
        <begin position="246"/>
        <end position="271"/>
    </location>
</feature>
<dbReference type="Proteomes" id="UP000756132">
    <property type="component" value="Chromosome 9"/>
</dbReference>
<feature type="compositionally biased region" description="Basic and acidic residues" evidence="1">
    <location>
        <begin position="256"/>
        <end position="271"/>
    </location>
</feature>
<accession>A0A9Q8UTL6</accession>
<dbReference type="AlphaFoldDB" id="A0A9Q8UTL6"/>
<evidence type="ECO:0000313" key="2">
    <source>
        <dbReference type="EMBL" id="UJO21940.1"/>
    </source>
</evidence>
<proteinExistence type="predicted"/>
<sequence>MSLSTDEETVSPNHNIPLSAHLREIVSTSLTQDPPPLRHRGLSRDATRLADHLLYALMIDYTIPHSPRQLFCHMTSIGFGLKMQHAVASARGVRFPGTGYDTYHLAPILWRLHTTATELGIPIYAVEESLLEGYAADMMKSCNGTTRLSSYARENGLAKLRNRLYTDIFVIMPRVARDRRQAQWLARQAMLFGLRKLVGKVSGWVEIREDSVRLLVAYERGAERLDLRGGLSLWERIWMEMRGWKGSTGRVPGTSDEERGKKSSEREQNGA</sequence>
<reference evidence="2" key="1">
    <citation type="submission" date="2021-12" db="EMBL/GenBank/DDBJ databases">
        <authorList>
            <person name="Zaccaron A."/>
            <person name="Stergiopoulos I."/>
        </authorList>
    </citation>
    <scope>NUCLEOTIDE SEQUENCE</scope>
    <source>
        <strain evidence="2">Race5_Kim</strain>
    </source>
</reference>
<dbReference type="GeneID" id="71989574"/>
<dbReference type="RefSeq" id="XP_047766306.1">
    <property type="nucleotide sequence ID" value="XM_047908844.1"/>
</dbReference>
<protein>
    <submittedName>
        <fullName evidence="2">Uncharacterized protein</fullName>
    </submittedName>
</protein>
<dbReference type="KEGG" id="ffu:CLAFUR5_09696"/>
<name>A0A9Q8UTL6_PASFU</name>
<dbReference type="EMBL" id="CP090171">
    <property type="protein sequence ID" value="UJO21940.1"/>
    <property type="molecule type" value="Genomic_DNA"/>
</dbReference>
<evidence type="ECO:0000256" key="1">
    <source>
        <dbReference type="SAM" id="MobiDB-lite"/>
    </source>
</evidence>
<reference evidence="2" key="2">
    <citation type="journal article" date="2022" name="Microb. Genom.">
        <title>A chromosome-scale genome assembly of the tomato pathogen Cladosporium fulvum reveals a compartmentalized genome architecture and the presence of a dispensable chromosome.</title>
        <authorList>
            <person name="Zaccaron A.Z."/>
            <person name="Chen L.H."/>
            <person name="Samaras A."/>
            <person name="Stergiopoulos I."/>
        </authorList>
    </citation>
    <scope>NUCLEOTIDE SEQUENCE</scope>
    <source>
        <strain evidence="2">Race5_Kim</strain>
    </source>
</reference>
<evidence type="ECO:0000313" key="3">
    <source>
        <dbReference type="Proteomes" id="UP000756132"/>
    </source>
</evidence>